<comment type="subcellular location">
    <subcellularLocation>
        <location evidence="1">Cell inner membrane</location>
        <topology evidence="1">Single-pass membrane protein</topology>
        <orientation evidence="1">Periplasmic side</orientation>
    </subcellularLocation>
</comment>
<accession>A0ABV6YRY9</accession>
<evidence type="ECO:0000256" key="3">
    <source>
        <dbReference type="ARBA" id="ARBA00022448"/>
    </source>
</evidence>
<protein>
    <submittedName>
        <fullName evidence="11">Energy transducer TonB</fullName>
    </submittedName>
</protein>
<evidence type="ECO:0000313" key="12">
    <source>
        <dbReference type="Proteomes" id="UP001594351"/>
    </source>
</evidence>
<keyword evidence="6" id="KW-0812">Transmembrane</keyword>
<dbReference type="PANTHER" id="PTHR33446">
    <property type="entry name" value="PROTEIN TONB-RELATED"/>
    <property type="match status" value="1"/>
</dbReference>
<gene>
    <name evidence="11" type="ORF">ACFL27_02030</name>
</gene>
<evidence type="ECO:0000256" key="9">
    <source>
        <dbReference type="ARBA" id="ARBA00023136"/>
    </source>
</evidence>
<proteinExistence type="inferred from homology"/>
<evidence type="ECO:0000256" key="2">
    <source>
        <dbReference type="ARBA" id="ARBA00006555"/>
    </source>
</evidence>
<evidence type="ECO:0000256" key="8">
    <source>
        <dbReference type="ARBA" id="ARBA00022989"/>
    </source>
</evidence>
<evidence type="ECO:0000313" key="11">
    <source>
        <dbReference type="EMBL" id="MFC1848963.1"/>
    </source>
</evidence>
<name>A0ABV6YRY9_UNCC1</name>
<dbReference type="NCBIfam" id="TIGR01352">
    <property type="entry name" value="tonB_Cterm"/>
    <property type="match status" value="1"/>
</dbReference>
<dbReference type="SUPFAM" id="SSF74653">
    <property type="entry name" value="TolA/TonB C-terminal domain"/>
    <property type="match status" value="1"/>
</dbReference>
<evidence type="ECO:0000256" key="1">
    <source>
        <dbReference type="ARBA" id="ARBA00004383"/>
    </source>
</evidence>
<keyword evidence="4" id="KW-1003">Cell membrane</keyword>
<dbReference type="Gene3D" id="3.30.1150.10">
    <property type="match status" value="1"/>
</dbReference>
<sequence>MAIILHVIILYCIFPEKKGKIFFTKDREYITLKSVDLIPAKRWKKKVEKKKKRSIIPIPDPSPELPELDTGFETFIEPEFVQPDYDTNFRAPVVPGLGPISVLKCDTPPRLLNDIKPEYTADSMIAGSEGKVVLELIISKEGKVIDLNLIKSSGRQDLDNSAVQAAKGALFSPALIKNQPVEVSMTLTIDFTLQ</sequence>
<keyword evidence="8" id="KW-1133">Transmembrane helix</keyword>
<dbReference type="InterPro" id="IPR006260">
    <property type="entry name" value="TonB/TolA_C"/>
</dbReference>
<organism evidence="11 12">
    <name type="scientific">candidate division CSSED10-310 bacterium</name>
    <dbReference type="NCBI Taxonomy" id="2855610"/>
    <lineage>
        <taxon>Bacteria</taxon>
        <taxon>Bacteria division CSSED10-310</taxon>
    </lineage>
</organism>
<keyword evidence="7" id="KW-0653">Protein transport</keyword>
<evidence type="ECO:0000256" key="4">
    <source>
        <dbReference type="ARBA" id="ARBA00022475"/>
    </source>
</evidence>
<evidence type="ECO:0000259" key="10">
    <source>
        <dbReference type="PROSITE" id="PS52015"/>
    </source>
</evidence>
<comment type="similarity">
    <text evidence="2">Belongs to the TonB family.</text>
</comment>
<dbReference type="InterPro" id="IPR051045">
    <property type="entry name" value="TonB-dependent_transducer"/>
</dbReference>
<dbReference type="EMBL" id="JBHPBY010000014">
    <property type="protein sequence ID" value="MFC1848963.1"/>
    <property type="molecule type" value="Genomic_DNA"/>
</dbReference>
<dbReference type="PROSITE" id="PS52015">
    <property type="entry name" value="TONB_CTD"/>
    <property type="match status" value="1"/>
</dbReference>
<keyword evidence="9" id="KW-0472">Membrane</keyword>
<dbReference type="Proteomes" id="UP001594351">
    <property type="component" value="Unassembled WGS sequence"/>
</dbReference>
<dbReference type="Pfam" id="PF03544">
    <property type="entry name" value="TonB_C"/>
    <property type="match status" value="1"/>
</dbReference>
<evidence type="ECO:0000256" key="6">
    <source>
        <dbReference type="ARBA" id="ARBA00022692"/>
    </source>
</evidence>
<keyword evidence="12" id="KW-1185">Reference proteome</keyword>
<evidence type="ECO:0000256" key="5">
    <source>
        <dbReference type="ARBA" id="ARBA00022519"/>
    </source>
</evidence>
<keyword evidence="3" id="KW-0813">Transport</keyword>
<comment type="caution">
    <text evidence="11">The sequence shown here is derived from an EMBL/GenBank/DDBJ whole genome shotgun (WGS) entry which is preliminary data.</text>
</comment>
<evidence type="ECO:0000256" key="7">
    <source>
        <dbReference type="ARBA" id="ARBA00022927"/>
    </source>
</evidence>
<keyword evidence="5" id="KW-0997">Cell inner membrane</keyword>
<dbReference type="InterPro" id="IPR037682">
    <property type="entry name" value="TonB_C"/>
</dbReference>
<reference evidence="11 12" key="1">
    <citation type="submission" date="2024-09" db="EMBL/GenBank/DDBJ databases">
        <title>Laminarin stimulates single cell rates of sulfate reduction while oxygen inhibits transcriptomic activity in coastal marine sediment.</title>
        <authorList>
            <person name="Lindsay M."/>
            <person name="Orcutt B."/>
            <person name="Emerson D."/>
            <person name="Stepanauskas R."/>
            <person name="D'Angelo T."/>
        </authorList>
    </citation>
    <scope>NUCLEOTIDE SEQUENCE [LARGE SCALE GENOMIC DNA]</scope>
    <source>
        <strain evidence="11">SAG AM-311-K15</strain>
    </source>
</reference>
<feature type="domain" description="TonB C-terminal" evidence="10">
    <location>
        <begin position="104"/>
        <end position="194"/>
    </location>
</feature>